<sequence length="640" mass="70855">MARRKAVTGGRKPRSGQVASKSTHAVGKKSMGMSTPGLPVAVSPTKKTPRQAASRGKWSEEELLTSDKSVLVNADLVKLLASSAAWHCLEEDEKHDPNAKIPPLPDSFVRYSNNWRDGIRQFQLDLENGRYDPQWLRQADEARKQREEGAFDSFKEKEYEQFWGQKQKSTNITTATGEAGKIKLATLIEAGVFHIGDVWRFTYVYGRGADRIYIDKEARIQEIHGPKLTFVMPAGQRSFLRSSTTHSPKPKPEDQESQSIKIEQNTSPDVKEATDALTNSNPQQQDVPDFAGVGKEEPDADTNIDIDLGIDAAEEPTSDLDIVPADELSRSQSFQDESILALVSSSPLPSSPLDWSPEDMMDEETNSSVQVVIPSPEKPSSPRIKRPIPQPAEESQPKRKRGRPRKIPLDPSPETKIEEQQTDAEPEAEFPPVFSSNVQVLLPPMLGLQPELEQQPDTEPEAEVSRISSSNVQVVLQSTSGSQSDSEQPALNEPVDPVPATTSSNDTEDALQSIKPSPTAEFPSPTSMPTDIDTDSAPATQSDEVHTSNNLQHDPPLEPEITGSLAPSNPAAEISNDQYEEVTIHDIVTPRMLVQSMLVVDGRRKDGRTSNAWKEVRCYRNNQDMGSLWDIRQAWFFKQT</sequence>
<organism evidence="3 4">
    <name type="scientific">Penicillium malachiteum</name>
    <dbReference type="NCBI Taxonomy" id="1324776"/>
    <lineage>
        <taxon>Eukaryota</taxon>
        <taxon>Fungi</taxon>
        <taxon>Dikarya</taxon>
        <taxon>Ascomycota</taxon>
        <taxon>Pezizomycotina</taxon>
        <taxon>Eurotiomycetes</taxon>
        <taxon>Eurotiomycetidae</taxon>
        <taxon>Eurotiales</taxon>
        <taxon>Aspergillaceae</taxon>
        <taxon>Penicillium</taxon>
    </lineage>
</organism>
<feature type="compositionally biased region" description="Polar residues" evidence="1">
    <location>
        <begin position="466"/>
        <end position="489"/>
    </location>
</feature>
<feature type="compositionally biased region" description="Basic residues" evidence="1">
    <location>
        <begin position="1"/>
        <end position="14"/>
    </location>
</feature>
<reference evidence="3" key="2">
    <citation type="submission" date="2023-01" db="EMBL/GenBank/DDBJ databases">
        <authorList>
            <person name="Petersen C."/>
        </authorList>
    </citation>
    <scope>NUCLEOTIDE SEQUENCE</scope>
    <source>
        <strain evidence="3">IBT 17514</strain>
    </source>
</reference>
<reference evidence="3" key="1">
    <citation type="journal article" date="2023" name="IMA Fungus">
        <title>Comparative genomic study of the Penicillium genus elucidates a diverse pangenome and 15 lateral gene transfer events.</title>
        <authorList>
            <person name="Petersen C."/>
            <person name="Sorensen T."/>
            <person name="Nielsen M.R."/>
            <person name="Sondergaard T.E."/>
            <person name="Sorensen J.L."/>
            <person name="Fitzpatrick D.A."/>
            <person name="Frisvad J.C."/>
            <person name="Nielsen K.L."/>
        </authorList>
    </citation>
    <scope>NUCLEOTIDE SEQUENCE</scope>
    <source>
        <strain evidence="3">IBT 17514</strain>
    </source>
</reference>
<proteinExistence type="predicted"/>
<feature type="compositionally biased region" description="Low complexity" evidence="1">
    <location>
        <begin position="342"/>
        <end position="355"/>
    </location>
</feature>
<evidence type="ECO:0000259" key="2">
    <source>
        <dbReference type="Pfam" id="PF13919"/>
    </source>
</evidence>
<protein>
    <recommendedName>
        <fullName evidence="2">ASX DEUBAD domain-containing protein</fullName>
    </recommendedName>
</protein>
<dbReference type="Proteomes" id="UP001215712">
    <property type="component" value="Unassembled WGS sequence"/>
</dbReference>
<dbReference type="InterPro" id="IPR028020">
    <property type="entry name" value="ASX_DEUBAD_dom"/>
</dbReference>
<dbReference type="EMBL" id="JAQJAN010000013">
    <property type="protein sequence ID" value="KAJ5712693.1"/>
    <property type="molecule type" value="Genomic_DNA"/>
</dbReference>
<keyword evidence="4" id="KW-1185">Reference proteome</keyword>
<dbReference type="Pfam" id="PF13919">
    <property type="entry name" value="ASXH"/>
    <property type="match status" value="1"/>
</dbReference>
<gene>
    <name evidence="3" type="ORF">N7493_009161</name>
</gene>
<comment type="caution">
    <text evidence="3">The sequence shown here is derived from an EMBL/GenBank/DDBJ whole genome shotgun (WGS) entry which is preliminary data.</text>
</comment>
<evidence type="ECO:0000256" key="1">
    <source>
        <dbReference type="SAM" id="MobiDB-lite"/>
    </source>
</evidence>
<feature type="compositionally biased region" description="Polar residues" evidence="1">
    <location>
        <begin position="276"/>
        <end position="286"/>
    </location>
</feature>
<feature type="region of interest" description="Disordered" evidence="1">
    <location>
        <begin position="240"/>
        <end position="302"/>
    </location>
</feature>
<feature type="region of interest" description="Disordered" evidence="1">
    <location>
        <begin position="1"/>
        <end position="59"/>
    </location>
</feature>
<feature type="compositionally biased region" description="Polar residues" evidence="1">
    <location>
        <begin position="257"/>
        <end position="268"/>
    </location>
</feature>
<evidence type="ECO:0000313" key="3">
    <source>
        <dbReference type="EMBL" id="KAJ5712693.1"/>
    </source>
</evidence>
<dbReference type="AlphaFoldDB" id="A0AAD6HG34"/>
<name>A0AAD6HG34_9EURO</name>
<feature type="compositionally biased region" description="Polar residues" evidence="1">
    <location>
        <begin position="537"/>
        <end position="552"/>
    </location>
</feature>
<feature type="region of interest" description="Disordered" evidence="1">
    <location>
        <begin position="342"/>
        <end position="564"/>
    </location>
</feature>
<accession>A0AAD6HG34</accession>
<feature type="compositionally biased region" description="Acidic residues" evidence="1">
    <location>
        <begin position="356"/>
        <end position="365"/>
    </location>
</feature>
<feature type="domain" description="ASX DEUBAD" evidence="2">
    <location>
        <begin position="49"/>
        <end position="165"/>
    </location>
</feature>
<evidence type="ECO:0000313" key="4">
    <source>
        <dbReference type="Proteomes" id="UP001215712"/>
    </source>
</evidence>